<proteinExistence type="predicted"/>
<comment type="caution">
    <text evidence="1">The sequence shown here is derived from an EMBL/GenBank/DDBJ whole genome shotgun (WGS) entry which is preliminary data.</text>
</comment>
<gene>
    <name evidence="1" type="ORF">GCM10025781_04560</name>
</gene>
<protein>
    <submittedName>
        <fullName evidence="1">Uncharacterized protein</fullName>
    </submittedName>
</protein>
<dbReference type="Proteomes" id="UP001501446">
    <property type="component" value="Unassembled WGS sequence"/>
</dbReference>
<evidence type="ECO:0000313" key="2">
    <source>
        <dbReference type="Proteomes" id="UP001501446"/>
    </source>
</evidence>
<dbReference type="EMBL" id="BAABLN010000003">
    <property type="protein sequence ID" value="GAA4690753.1"/>
    <property type="molecule type" value="Genomic_DNA"/>
</dbReference>
<evidence type="ECO:0000313" key="1">
    <source>
        <dbReference type="EMBL" id="GAA4690753.1"/>
    </source>
</evidence>
<keyword evidence="2" id="KW-1185">Reference proteome</keyword>
<reference evidence="2" key="1">
    <citation type="journal article" date="2019" name="Int. J. Syst. Evol. Microbiol.">
        <title>The Global Catalogue of Microorganisms (GCM) 10K type strain sequencing project: providing services to taxonomists for standard genome sequencing and annotation.</title>
        <authorList>
            <consortium name="The Broad Institute Genomics Platform"/>
            <consortium name="The Broad Institute Genome Sequencing Center for Infectious Disease"/>
            <person name="Wu L."/>
            <person name="Ma J."/>
        </authorList>
    </citation>
    <scope>NUCLEOTIDE SEQUENCE [LARGE SCALE GENOMIC DNA]</scope>
    <source>
        <strain evidence="2">JCM 18958</strain>
    </source>
</reference>
<sequence length="142" mass="15974">MNRPFTSLVKKILNARGGRPEAFLVFQHHPETSDAPLVALTRTEFTARAIEKQQLSVRPTYRVTWQRFTIPDATAVGDGDQLFVVVEGNRSRHSHAPVERNPKPLGVFATEKAAQQVNGAKHLRAVTVGWQDLNVWDHLDRS</sequence>
<accession>A0ABP8WJD7</accession>
<dbReference type="RefSeq" id="WP_303382878.1">
    <property type="nucleotide sequence ID" value="NZ_BAABLN010000003.1"/>
</dbReference>
<name>A0ABP8WJD7_9MICC</name>
<organism evidence="1 2">
    <name type="scientific">Kocuria gwangalliensis</name>
    <dbReference type="NCBI Taxonomy" id="501592"/>
    <lineage>
        <taxon>Bacteria</taxon>
        <taxon>Bacillati</taxon>
        <taxon>Actinomycetota</taxon>
        <taxon>Actinomycetes</taxon>
        <taxon>Micrococcales</taxon>
        <taxon>Micrococcaceae</taxon>
        <taxon>Kocuria</taxon>
    </lineage>
</organism>